<dbReference type="PROSITE" id="PS51747">
    <property type="entry name" value="CYT_DCMP_DEAMINASES_2"/>
    <property type="match status" value="1"/>
</dbReference>
<protein>
    <submittedName>
        <fullName evidence="2">Zinc-binding CMP/dCMP deaminase</fullName>
    </submittedName>
</protein>
<name>A0A075FI83_9ARCH</name>
<sequence length="306" mass="34157">MALLQPAFGESMSIAKIFRWNFLMALVACLSCLVTTSNATLAADKKFFGNEYDPAKDQITAYTDATGEAYPGKPEPLKVKDMFSYLQPWDGYCNESKLPEADIKRLPCQTSNIKPTLKYHGVQVIGNKWMHRACAEALKSVQNGGGPFSTVIVQIDNDTNKVIRYWVSHNHVTEWIDPTAHGEVTAIRQACRELGVFNLGEINKSNPNLKLPQSCATSHCDLYTSAEPCPMCYSATRWAHIDNIYFAATVYDAATQGVNFGDEPQYAELSLNYEDRVRLGVNCYQCTTDNSLDAFNHFKRGGSIKY</sequence>
<dbReference type="SUPFAM" id="SSF53927">
    <property type="entry name" value="Cytidine deaminase-like"/>
    <property type="match status" value="1"/>
</dbReference>
<dbReference type="CDD" id="cd01285">
    <property type="entry name" value="nucleoside_deaminase"/>
    <property type="match status" value="1"/>
</dbReference>
<evidence type="ECO:0000313" key="2">
    <source>
        <dbReference type="EMBL" id="AIE90994.1"/>
    </source>
</evidence>
<dbReference type="AlphaFoldDB" id="A0A075FI83"/>
<dbReference type="PANTHER" id="PTHR11079:SF161">
    <property type="entry name" value="CMP_DCMP-TYPE DEAMINASE DOMAIN-CONTAINING PROTEIN"/>
    <property type="match status" value="1"/>
</dbReference>
<feature type="domain" description="CMP/dCMP-type deaminase" evidence="1">
    <location>
        <begin position="124"/>
        <end position="273"/>
    </location>
</feature>
<organism evidence="2">
    <name type="scientific">uncultured marine thaumarchaeote AD1000_100_C06</name>
    <dbReference type="NCBI Taxonomy" id="1455887"/>
    <lineage>
        <taxon>Archaea</taxon>
        <taxon>Nitrososphaerota</taxon>
        <taxon>environmental samples</taxon>
    </lineage>
</organism>
<dbReference type="InterPro" id="IPR016193">
    <property type="entry name" value="Cytidine_deaminase-like"/>
</dbReference>
<dbReference type="Pfam" id="PF00383">
    <property type="entry name" value="dCMP_cyt_deam_1"/>
    <property type="match status" value="1"/>
</dbReference>
<proteinExistence type="predicted"/>
<dbReference type="PANTHER" id="PTHR11079">
    <property type="entry name" value="CYTOSINE DEAMINASE FAMILY MEMBER"/>
    <property type="match status" value="1"/>
</dbReference>
<dbReference type="GO" id="GO:0047974">
    <property type="term" value="F:guanosine deaminase activity"/>
    <property type="evidence" value="ECO:0007669"/>
    <property type="project" value="TreeGrafter"/>
</dbReference>
<reference evidence="2" key="1">
    <citation type="journal article" date="2014" name="Genome Biol. Evol.">
        <title>Pangenome evidence for extensive interdomain horizontal transfer affecting lineage core and shell genes in uncultured planktonic thaumarchaeota and euryarchaeota.</title>
        <authorList>
            <person name="Deschamps P."/>
            <person name="Zivanovic Y."/>
            <person name="Moreira D."/>
            <person name="Rodriguez-Valera F."/>
            <person name="Lopez-Garcia P."/>
        </authorList>
    </citation>
    <scope>NUCLEOTIDE SEQUENCE</scope>
</reference>
<evidence type="ECO:0000259" key="1">
    <source>
        <dbReference type="PROSITE" id="PS51747"/>
    </source>
</evidence>
<dbReference type="InterPro" id="IPR002125">
    <property type="entry name" value="CMP_dCMP_dom"/>
</dbReference>
<accession>A0A075FI83</accession>
<dbReference type="EMBL" id="KF900324">
    <property type="protein sequence ID" value="AIE90994.1"/>
    <property type="molecule type" value="Genomic_DNA"/>
</dbReference>
<dbReference type="Gene3D" id="3.40.140.10">
    <property type="entry name" value="Cytidine Deaminase, domain 2"/>
    <property type="match status" value="1"/>
</dbReference>
<dbReference type="GO" id="GO:0006152">
    <property type="term" value="P:purine nucleoside catabolic process"/>
    <property type="evidence" value="ECO:0007669"/>
    <property type="project" value="TreeGrafter"/>
</dbReference>